<accession>A0A4Y3QPY4</accession>
<dbReference type="InterPro" id="IPR052907">
    <property type="entry name" value="Beta-lactamase/esterase"/>
</dbReference>
<proteinExistence type="predicted"/>
<dbReference type="Pfam" id="PF00144">
    <property type="entry name" value="Beta-lactamase"/>
    <property type="match status" value="1"/>
</dbReference>
<dbReference type="AlphaFoldDB" id="A0A4Y3QPY4"/>
<sequence>MTAVEGTVAPGFEAVADAFAAAFEGLPEMGGALAVRVEGRSVLDLWGGVADSRDGRRWQRETPSVVFSCTKGLMAILAARLVASGRLDLDEPLSALWPEFGARGKDRVSVGDALAHRAGVSAPREDVSRAQLLDFDAMAALLARQQPLWQPGEGWAYHALTHGWISGEIVRRAGATEPGAAFAEMAAAVGGGAWLGMPPEVAASVAHLRVGPTLAAHVARQREGREPATTDWLERAMTLGGALPETLVTDDDGFNADDVRAAVIPGAGAIATARAVAAMWSATVAVTEGVRLLDDETLRVVTRERTAGPPVFAAPAPWPRWAAGFQLDSEARRYLGPTSFGHDGAGGQVAFADLDSRIGFAFVTNWMEADDPRATRIVDALREVVR</sequence>
<organism evidence="2 3">
    <name type="scientific">Microbacterium testaceum</name>
    <name type="common">Aureobacterium testaceum</name>
    <name type="synonym">Brevibacterium testaceum</name>
    <dbReference type="NCBI Taxonomy" id="2033"/>
    <lineage>
        <taxon>Bacteria</taxon>
        <taxon>Bacillati</taxon>
        <taxon>Actinomycetota</taxon>
        <taxon>Actinomycetes</taxon>
        <taxon>Micrococcales</taxon>
        <taxon>Microbacteriaceae</taxon>
        <taxon>Microbacterium</taxon>
    </lineage>
</organism>
<dbReference type="GeneID" id="57145859"/>
<comment type="caution">
    <text evidence="2">The sequence shown here is derived from an EMBL/GenBank/DDBJ whole genome shotgun (WGS) entry which is preliminary data.</text>
</comment>
<dbReference type="SUPFAM" id="SSF56601">
    <property type="entry name" value="beta-lactamase/transpeptidase-like"/>
    <property type="match status" value="1"/>
</dbReference>
<name>A0A4Y3QPY4_MICTE</name>
<dbReference type="Gene3D" id="3.40.710.10">
    <property type="entry name" value="DD-peptidase/beta-lactamase superfamily"/>
    <property type="match status" value="1"/>
</dbReference>
<feature type="domain" description="Beta-lactamase-related" evidence="1">
    <location>
        <begin position="20"/>
        <end position="375"/>
    </location>
</feature>
<protein>
    <submittedName>
        <fullName evidence="2">Esterase</fullName>
    </submittedName>
</protein>
<dbReference type="Proteomes" id="UP000319525">
    <property type="component" value="Unassembled WGS sequence"/>
</dbReference>
<evidence type="ECO:0000313" key="2">
    <source>
        <dbReference type="EMBL" id="GEB47242.1"/>
    </source>
</evidence>
<dbReference type="EMBL" id="BJML01000014">
    <property type="protein sequence ID" value="GEB47242.1"/>
    <property type="molecule type" value="Genomic_DNA"/>
</dbReference>
<dbReference type="PANTHER" id="PTHR43319:SF3">
    <property type="entry name" value="BETA-LACTAMASE-RELATED DOMAIN-CONTAINING PROTEIN"/>
    <property type="match status" value="1"/>
</dbReference>
<evidence type="ECO:0000259" key="1">
    <source>
        <dbReference type="Pfam" id="PF00144"/>
    </source>
</evidence>
<evidence type="ECO:0000313" key="3">
    <source>
        <dbReference type="Proteomes" id="UP000319525"/>
    </source>
</evidence>
<gene>
    <name evidence="2" type="ORF">MTE01_31870</name>
</gene>
<dbReference type="RefSeq" id="WP_246078338.1">
    <property type="nucleotide sequence ID" value="NZ_BJML01000014.1"/>
</dbReference>
<reference evidence="2 3" key="1">
    <citation type="submission" date="2019-06" db="EMBL/GenBank/DDBJ databases">
        <title>Whole genome shotgun sequence of Microbacterium testaceum NBRC 12675.</title>
        <authorList>
            <person name="Hosoyama A."/>
            <person name="Uohara A."/>
            <person name="Ohji S."/>
            <person name="Ichikawa N."/>
        </authorList>
    </citation>
    <scope>NUCLEOTIDE SEQUENCE [LARGE SCALE GENOMIC DNA]</scope>
    <source>
        <strain evidence="2 3">NBRC 12675</strain>
    </source>
</reference>
<dbReference type="PANTHER" id="PTHR43319">
    <property type="entry name" value="BETA-LACTAMASE-RELATED"/>
    <property type="match status" value="1"/>
</dbReference>
<dbReference type="InterPro" id="IPR001466">
    <property type="entry name" value="Beta-lactam-related"/>
</dbReference>
<dbReference type="InterPro" id="IPR012338">
    <property type="entry name" value="Beta-lactam/transpept-like"/>
</dbReference>